<gene>
    <name evidence="4" type="ORF">IV88_GL000203</name>
</gene>
<dbReference type="Gene3D" id="2.20.25.110">
    <property type="entry name" value="S-adenosyl-L-methionine-dependent methyltransferases"/>
    <property type="match status" value="1"/>
</dbReference>
<evidence type="ECO:0000256" key="1">
    <source>
        <dbReference type="ARBA" id="ARBA00022603"/>
    </source>
</evidence>
<keyword evidence="5" id="KW-1185">Reference proteome</keyword>
<dbReference type="SUPFAM" id="SSF53335">
    <property type="entry name" value="S-adenosyl-L-methionine-dependent methyltransferases"/>
    <property type="match status" value="1"/>
</dbReference>
<evidence type="ECO:0000313" key="4">
    <source>
        <dbReference type="EMBL" id="KRO25366.1"/>
    </source>
</evidence>
<dbReference type="CDD" id="cd02440">
    <property type="entry name" value="AdoMet_MTases"/>
    <property type="match status" value="1"/>
</dbReference>
<name>A0A0R2NHV2_9LACO</name>
<dbReference type="PANTHER" id="PTHR43861">
    <property type="entry name" value="TRANS-ACONITATE 2-METHYLTRANSFERASE-RELATED"/>
    <property type="match status" value="1"/>
</dbReference>
<sequence length="243" mass="28172">MIYQTFAQLYDELFDPEEYQNWLDYTNSRVHGKNLKWLELACGTGHLAINLLKQGQDVTGFDLSEEMLSLAENHAVEEGVDLPLIQGNMLDLSGLEQYQVVSCYADSFCYLPSLNDVQGAFQQVAQHLKKDGQFIFDVITPYQTDEIYPGYMFNYQDEDKSFLWSSFGVDEGHRVEHDLTFFIKNKEDMFDKVNELHTETTYELAEYLDALKQAGFTQIEVTTNFGESTPDDTSTRWFFNCRR</sequence>
<dbReference type="RefSeq" id="WP_057798973.1">
    <property type="nucleotide sequence ID" value="NZ_BJZZ01000010.1"/>
</dbReference>
<evidence type="ECO:0000256" key="2">
    <source>
        <dbReference type="ARBA" id="ARBA00022679"/>
    </source>
</evidence>
<keyword evidence="1" id="KW-0489">Methyltransferase</keyword>
<protein>
    <recommendedName>
        <fullName evidence="3">Methyltransferase domain-containing protein</fullName>
    </recommendedName>
</protein>
<dbReference type="GO" id="GO:0008168">
    <property type="term" value="F:methyltransferase activity"/>
    <property type="evidence" value="ECO:0007669"/>
    <property type="project" value="UniProtKB-KW"/>
</dbReference>
<dbReference type="PATRIC" id="fig|480391.4.peg.206"/>
<dbReference type="Gene3D" id="3.40.50.150">
    <property type="entry name" value="Vaccinia Virus protein VP39"/>
    <property type="match status" value="1"/>
</dbReference>
<dbReference type="PANTHER" id="PTHR43861:SF1">
    <property type="entry name" value="TRANS-ACONITATE 2-METHYLTRANSFERASE"/>
    <property type="match status" value="1"/>
</dbReference>
<reference evidence="4 5" key="1">
    <citation type="journal article" date="2015" name="Genome Announc.">
        <title>Expanding the biotechnology potential of lactobacilli through comparative genomics of 213 strains and associated genera.</title>
        <authorList>
            <person name="Sun Z."/>
            <person name="Harris H.M."/>
            <person name="McCann A."/>
            <person name="Guo C."/>
            <person name="Argimon S."/>
            <person name="Zhang W."/>
            <person name="Yang X."/>
            <person name="Jeffery I.B."/>
            <person name="Cooney J.C."/>
            <person name="Kagawa T.F."/>
            <person name="Liu W."/>
            <person name="Song Y."/>
            <person name="Salvetti E."/>
            <person name="Wrobel A."/>
            <person name="Rasinkangas P."/>
            <person name="Parkhill J."/>
            <person name="Rea M.C."/>
            <person name="O'Sullivan O."/>
            <person name="Ritari J."/>
            <person name="Douillard F.P."/>
            <person name="Paul Ross R."/>
            <person name="Yang R."/>
            <person name="Briner A.E."/>
            <person name="Felis G.E."/>
            <person name="de Vos W.M."/>
            <person name="Barrangou R."/>
            <person name="Klaenhammer T.R."/>
            <person name="Caufield P.W."/>
            <person name="Cui Y."/>
            <person name="Zhang H."/>
            <person name="O'Toole P.W."/>
        </authorList>
    </citation>
    <scope>NUCLEOTIDE SEQUENCE [LARGE SCALE GENOMIC DNA]</scope>
    <source>
        <strain evidence="4 5">DSM 23026</strain>
    </source>
</reference>
<dbReference type="InterPro" id="IPR041698">
    <property type="entry name" value="Methyltransf_25"/>
</dbReference>
<evidence type="ECO:0000259" key="3">
    <source>
        <dbReference type="Pfam" id="PF13649"/>
    </source>
</evidence>
<keyword evidence="2" id="KW-0808">Transferase</keyword>
<comment type="caution">
    <text evidence="4">The sequence shown here is derived from an EMBL/GenBank/DDBJ whole genome shotgun (WGS) entry which is preliminary data.</text>
</comment>
<evidence type="ECO:0000313" key="5">
    <source>
        <dbReference type="Proteomes" id="UP000051249"/>
    </source>
</evidence>
<dbReference type="OrthoDB" id="9811589at2"/>
<organism evidence="4 5">
    <name type="scientific">Pediococcus argentinicus</name>
    <dbReference type="NCBI Taxonomy" id="480391"/>
    <lineage>
        <taxon>Bacteria</taxon>
        <taxon>Bacillati</taxon>
        <taxon>Bacillota</taxon>
        <taxon>Bacilli</taxon>
        <taxon>Lactobacillales</taxon>
        <taxon>Lactobacillaceae</taxon>
        <taxon>Pediococcus</taxon>
    </lineage>
</organism>
<dbReference type="AlphaFoldDB" id="A0A0R2NHV2"/>
<accession>A0A0R2NHV2</accession>
<dbReference type="Proteomes" id="UP000051249">
    <property type="component" value="Unassembled WGS sequence"/>
</dbReference>
<dbReference type="InterPro" id="IPR029063">
    <property type="entry name" value="SAM-dependent_MTases_sf"/>
</dbReference>
<proteinExistence type="predicted"/>
<dbReference type="GO" id="GO:0032259">
    <property type="term" value="P:methylation"/>
    <property type="evidence" value="ECO:0007669"/>
    <property type="project" value="UniProtKB-KW"/>
</dbReference>
<feature type="domain" description="Methyltransferase" evidence="3">
    <location>
        <begin position="38"/>
        <end position="132"/>
    </location>
</feature>
<dbReference type="Pfam" id="PF13649">
    <property type="entry name" value="Methyltransf_25"/>
    <property type="match status" value="1"/>
</dbReference>
<dbReference type="EMBL" id="JQCQ01000011">
    <property type="protein sequence ID" value="KRO25366.1"/>
    <property type="molecule type" value="Genomic_DNA"/>
</dbReference>